<dbReference type="RefSeq" id="WP_068855285.1">
    <property type="nucleotide sequence ID" value="NZ_CALUKV010000017.1"/>
</dbReference>
<dbReference type="InterPro" id="IPR006287">
    <property type="entry name" value="DJ-1"/>
</dbReference>
<sequence length="184" mass="19601">MAKVYEFLADGFEEVEGMGPVDVLRRGGVDVKTVSVTGSEMVSTSHGVTVKADMLFEDADFSDADLLMLPGGMPGSATLDMHEGLHTVLAAHNSAGKLIGAICAAPMVLGRMGLLKARRATCYPGFDKYLEGAEYTSELVTVDGNIVTGKGPAATLPYAYRLLEMLEGAEKSREVAEGMGFFWR</sequence>
<dbReference type="InterPro" id="IPR029062">
    <property type="entry name" value="Class_I_gatase-like"/>
</dbReference>
<reference evidence="3" key="1">
    <citation type="submission" date="2023-06" db="EMBL/GenBank/DDBJ databases">
        <authorList>
            <person name="Zeman M."/>
            <person name="Kubasova T."/>
            <person name="Jahodarova E."/>
            <person name="Nykrynova M."/>
            <person name="Rychlik I."/>
        </authorList>
    </citation>
    <scope>NUCLEOTIDE SEQUENCE</scope>
    <source>
        <strain evidence="3">ET15</strain>
        <strain evidence="2">ET37</strain>
    </source>
</reference>
<dbReference type="InterPro" id="IPR050325">
    <property type="entry name" value="Prot/Nucl_acid_deglycase"/>
</dbReference>
<comment type="caution">
    <text evidence="3">The sequence shown here is derived from an EMBL/GenBank/DDBJ whole genome shotgun (WGS) entry which is preliminary data.</text>
</comment>
<dbReference type="CDD" id="cd03135">
    <property type="entry name" value="GATase1_DJ-1"/>
    <property type="match status" value="1"/>
</dbReference>
<dbReference type="Pfam" id="PF01965">
    <property type="entry name" value="DJ-1_PfpI"/>
    <property type="match status" value="1"/>
</dbReference>
<dbReference type="PANTHER" id="PTHR48094:SF12">
    <property type="entry name" value="PARKINSON DISEASE PROTEIN 7 HOMOLOG"/>
    <property type="match status" value="1"/>
</dbReference>
<gene>
    <name evidence="2" type="ORF">QVN81_02415</name>
    <name evidence="3" type="ORF">QVN84_02410</name>
</gene>
<dbReference type="GO" id="GO:0005737">
    <property type="term" value="C:cytoplasm"/>
    <property type="evidence" value="ECO:0007669"/>
    <property type="project" value="TreeGrafter"/>
</dbReference>
<dbReference type="AlphaFoldDB" id="A0AAW7JR64"/>
<dbReference type="SUPFAM" id="SSF52317">
    <property type="entry name" value="Class I glutamine amidotransferase-like"/>
    <property type="match status" value="1"/>
</dbReference>
<reference evidence="3" key="2">
    <citation type="submission" date="2023-08" db="EMBL/GenBank/DDBJ databases">
        <title>Identification and characterization of horizontal gene transfer across gut microbiota members of farm animals based on homology search.</title>
        <authorList>
            <person name="Schwarzerova J."/>
            <person name="Nykrynova M."/>
            <person name="Jureckova K."/>
            <person name="Cejkova D."/>
            <person name="Rychlik I."/>
        </authorList>
    </citation>
    <scope>NUCLEOTIDE SEQUENCE</scope>
    <source>
        <strain evidence="3">ET15</strain>
        <strain evidence="2">ET37</strain>
    </source>
</reference>
<accession>A0AAW7JR64</accession>
<evidence type="ECO:0000259" key="1">
    <source>
        <dbReference type="Pfam" id="PF01965"/>
    </source>
</evidence>
<evidence type="ECO:0000313" key="2">
    <source>
        <dbReference type="EMBL" id="MDN0021883.1"/>
    </source>
</evidence>
<evidence type="ECO:0000313" key="3">
    <source>
        <dbReference type="EMBL" id="MDN0024380.1"/>
    </source>
</evidence>
<dbReference type="Gene3D" id="3.40.50.880">
    <property type="match status" value="1"/>
</dbReference>
<dbReference type="Proteomes" id="UP001168478">
    <property type="component" value="Unassembled WGS sequence"/>
</dbReference>
<evidence type="ECO:0000313" key="4">
    <source>
        <dbReference type="Proteomes" id="UP001167831"/>
    </source>
</evidence>
<dbReference type="PANTHER" id="PTHR48094">
    <property type="entry name" value="PROTEIN/NUCLEIC ACID DEGLYCASE DJ-1-RELATED"/>
    <property type="match status" value="1"/>
</dbReference>
<dbReference type="InterPro" id="IPR002818">
    <property type="entry name" value="DJ-1/PfpI"/>
</dbReference>
<feature type="domain" description="DJ-1/PfpI" evidence="1">
    <location>
        <begin position="3"/>
        <end position="164"/>
    </location>
</feature>
<proteinExistence type="predicted"/>
<protein>
    <submittedName>
        <fullName evidence="3">DJ-1/PfpI family protein</fullName>
    </submittedName>
</protein>
<evidence type="ECO:0000313" key="5">
    <source>
        <dbReference type="Proteomes" id="UP001168478"/>
    </source>
</evidence>
<name>A0AAW7JR64_9BACT</name>
<dbReference type="EMBL" id="JAUEIE010000001">
    <property type="protein sequence ID" value="MDN0021883.1"/>
    <property type="molecule type" value="Genomic_DNA"/>
</dbReference>
<organism evidence="3 5">
    <name type="scientific">Leyella lascolaii</name>
    <dbReference type="NCBI Taxonomy" id="1776379"/>
    <lineage>
        <taxon>Bacteria</taxon>
        <taxon>Pseudomonadati</taxon>
        <taxon>Bacteroidota</taxon>
        <taxon>Bacteroidia</taxon>
        <taxon>Bacteroidales</taxon>
        <taxon>Prevotellaceae</taxon>
        <taxon>Leyella</taxon>
    </lineage>
</organism>
<dbReference type="NCBIfam" id="TIGR01383">
    <property type="entry name" value="not_thiJ"/>
    <property type="match status" value="1"/>
</dbReference>
<dbReference type="Proteomes" id="UP001167831">
    <property type="component" value="Unassembled WGS sequence"/>
</dbReference>
<dbReference type="EMBL" id="JAUEIF010000001">
    <property type="protein sequence ID" value="MDN0024380.1"/>
    <property type="molecule type" value="Genomic_DNA"/>
</dbReference>
<keyword evidence="4" id="KW-1185">Reference proteome</keyword>